<dbReference type="STRING" id="208445.SAMN04489727_5806"/>
<reference evidence="3" key="1">
    <citation type="submission" date="2016-10" db="EMBL/GenBank/DDBJ databases">
        <authorList>
            <person name="Varghese N."/>
            <person name="Submissions S."/>
        </authorList>
    </citation>
    <scope>NUCLEOTIDE SEQUENCE [LARGE SCALE GENOMIC DNA]</scope>
    <source>
        <strain evidence="3">DSM 44544</strain>
    </source>
</reference>
<gene>
    <name evidence="2" type="ORF">SAMN04489727_5806</name>
</gene>
<feature type="domain" description="ANTAR" evidence="1">
    <location>
        <begin position="158"/>
        <end position="219"/>
    </location>
</feature>
<dbReference type="InterPro" id="IPR011006">
    <property type="entry name" value="CheY-like_superfamily"/>
</dbReference>
<accession>A0A1H4WUS1</accession>
<dbReference type="RefSeq" id="WP_091313094.1">
    <property type="nucleotide sequence ID" value="NZ_FNSO01000004.1"/>
</dbReference>
<dbReference type="PROSITE" id="PS50921">
    <property type="entry name" value="ANTAR"/>
    <property type="match status" value="1"/>
</dbReference>
<name>A0A1H4WUS1_9PSEU</name>
<evidence type="ECO:0000313" key="2">
    <source>
        <dbReference type="EMBL" id="SEC97063.1"/>
    </source>
</evidence>
<dbReference type="SMART" id="SM01012">
    <property type="entry name" value="ANTAR"/>
    <property type="match status" value="1"/>
</dbReference>
<protein>
    <submittedName>
        <fullName evidence="2">ANTAR domain-containing protein</fullName>
    </submittedName>
</protein>
<dbReference type="InterPro" id="IPR005561">
    <property type="entry name" value="ANTAR"/>
</dbReference>
<proteinExistence type="predicted"/>
<dbReference type="OrthoDB" id="4946329at2"/>
<keyword evidence="3" id="KW-1185">Reference proteome</keyword>
<organism evidence="2 3">
    <name type="scientific">Amycolatopsis tolypomycina</name>
    <dbReference type="NCBI Taxonomy" id="208445"/>
    <lineage>
        <taxon>Bacteria</taxon>
        <taxon>Bacillati</taxon>
        <taxon>Actinomycetota</taxon>
        <taxon>Actinomycetes</taxon>
        <taxon>Pseudonocardiales</taxon>
        <taxon>Pseudonocardiaceae</taxon>
        <taxon>Amycolatopsis</taxon>
    </lineage>
</organism>
<dbReference type="AlphaFoldDB" id="A0A1H4WUS1"/>
<sequence>MTETLMNAADRWRPLAELLQALLERISGELPGWLGAGLTVSRGDRPLRVLATAGVAEQLIPAQLAHGGPVPVADATGEPVTTDRLFGDERWPDLTRETVFDGGPAAAAIRGAAALPGFWDEDGAFVLSVTLDRSPGEATLAVLQRYAKLTEMTLVVAETATAGDPDQMLDLLASRAAIEQAKGAIMAVRRCPPEEAWQTLRRASQEFNVKVRELAVALVEHVGGHLAVPPEGTREILPGAPARHAAERLWAAFTTVSP</sequence>
<dbReference type="Pfam" id="PF03861">
    <property type="entry name" value="ANTAR"/>
    <property type="match status" value="1"/>
</dbReference>
<evidence type="ECO:0000313" key="3">
    <source>
        <dbReference type="Proteomes" id="UP000199622"/>
    </source>
</evidence>
<dbReference type="GO" id="GO:0003723">
    <property type="term" value="F:RNA binding"/>
    <property type="evidence" value="ECO:0007669"/>
    <property type="project" value="InterPro"/>
</dbReference>
<dbReference type="EMBL" id="FNSO01000004">
    <property type="protein sequence ID" value="SEC97063.1"/>
    <property type="molecule type" value="Genomic_DNA"/>
</dbReference>
<dbReference type="SUPFAM" id="SSF52172">
    <property type="entry name" value="CheY-like"/>
    <property type="match status" value="1"/>
</dbReference>
<evidence type="ECO:0000259" key="1">
    <source>
        <dbReference type="PROSITE" id="PS50921"/>
    </source>
</evidence>
<dbReference type="InterPro" id="IPR036388">
    <property type="entry name" value="WH-like_DNA-bd_sf"/>
</dbReference>
<dbReference type="Gene3D" id="1.10.10.10">
    <property type="entry name" value="Winged helix-like DNA-binding domain superfamily/Winged helix DNA-binding domain"/>
    <property type="match status" value="1"/>
</dbReference>
<dbReference type="Proteomes" id="UP000199622">
    <property type="component" value="Unassembled WGS sequence"/>
</dbReference>